<keyword evidence="8" id="KW-0472">Membrane</keyword>
<evidence type="ECO:0000256" key="8">
    <source>
        <dbReference type="ARBA" id="ARBA00023136"/>
    </source>
</evidence>
<keyword evidence="4 9" id="KW-0488">Methylation</keyword>
<reference evidence="11 12" key="1">
    <citation type="submission" date="2016-11" db="EMBL/GenBank/DDBJ databases">
        <authorList>
            <person name="Jaros S."/>
            <person name="Januszkiewicz K."/>
            <person name="Wedrychowicz H."/>
        </authorList>
    </citation>
    <scope>NUCLEOTIDE SEQUENCE [LARGE SCALE GENOMIC DNA]</scope>
    <source>
        <strain evidence="11 12">DSM 16112</strain>
    </source>
</reference>
<evidence type="ECO:0000256" key="9">
    <source>
        <dbReference type="RuleBase" id="RU368030"/>
    </source>
</evidence>
<dbReference type="OrthoDB" id="5296572at2"/>
<dbReference type="Pfam" id="PF07963">
    <property type="entry name" value="N_methyl"/>
    <property type="match status" value="1"/>
</dbReference>
<evidence type="ECO:0000313" key="11">
    <source>
        <dbReference type="EMBL" id="SHF72119.1"/>
    </source>
</evidence>
<dbReference type="EMBL" id="FQUZ01000037">
    <property type="protein sequence ID" value="SHF72119.1"/>
    <property type="molecule type" value="Genomic_DNA"/>
</dbReference>
<evidence type="ECO:0000313" key="12">
    <source>
        <dbReference type="Proteomes" id="UP000184327"/>
    </source>
</evidence>
<dbReference type="InterPro" id="IPR012902">
    <property type="entry name" value="N_methyl_site"/>
</dbReference>
<evidence type="ECO:0000256" key="4">
    <source>
        <dbReference type="ARBA" id="ARBA00022481"/>
    </source>
</evidence>
<evidence type="ECO:0000256" key="3">
    <source>
        <dbReference type="ARBA" id="ARBA00022475"/>
    </source>
</evidence>
<gene>
    <name evidence="11" type="ORF">SAMN02745117_02488</name>
</gene>
<dbReference type="PANTHER" id="PTHR38779">
    <property type="entry name" value="TYPE II SECRETION SYSTEM PROTEIN I-RELATED"/>
    <property type="match status" value="1"/>
</dbReference>
<comment type="PTM">
    <text evidence="9">Cleaved by prepilin peptidase.</text>
</comment>
<dbReference type="NCBIfam" id="TIGR01707">
    <property type="entry name" value="gspI"/>
    <property type="match status" value="1"/>
</dbReference>
<keyword evidence="7" id="KW-1133">Transmembrane helix</keyword>
<sequence>MKQHGFTLIEVLVAVAIVAIALAAGSRATGALIANAERRTDAYLAQLCAENTLIDMRLAPQLPSIGTVDSRCEQAGRVFLVQRVTSATVNPALRRVDAQVSTAEHFVLSVSTMAGRY</sequence>
<dbReference type="PANTHER" id="PTHR38779:SF2">
    <property type="entry name" value="TYPE II SECRETION SYSTEM PROTEIN I-RELATED"/>
    <property type="match status" value="1"/>
</dbReference>
<comment type="subcellular location">
    <subcellularLocation>
        <location evidence="1 9">Cell inner membrane</location>
        <topology evidence="1 9">Single-pass membrane protein</topology>
    </subcellularLocation>
</comment>
<dbReference type="InterPro" id="IPR045584">
    <property type="entry name" value="Pilin-like"/>
</dbReference>
<dbReference type="Pfam" id="PF02501">
    <property type="entry name" value="T2SSI"/>
    <property type="match status" value="1"/>
</dbReference>
<dbReference type="GO" id="GO:0005886">
    <property type="term" value="C:plasma membrane"/>
    <property type="evidence" value="ECO:0007669"/>
    <property type="project" value="UniProtKB-SubCell"/>
</dbReference>
<evidence type="ECO:0000256" key="2">
    <source>
        <dbReference type="ARBA" id="ARBA00008358"/>
    </source>
</evidence>
<accession>A0A1M5DYS7</accession>
<name>A0A1M5DYS7_9BURK</name>
<evidence type="ECO:0000256" key="6">
    <source>
        <dbReference type="ARBA" id="ARBA00022692"/>
    </source>
</evidence>
<comment type="subunit">
    <text evidence="9">Type II secretion is composed of four main components: the outer membrane complex, the inner membrane complex, the cytoplasmic secretion ATPase and the periplasm-spanning pseudopilus.</text>
</comment>
<dbReference type="InterPro" id="IPR010052">
    <property type="entry name" value="T2SS_protein-GspI"/>
</dbReference>
<keyword evidence="3" id="KW-1003">Cell membrane</keyword>
<dbReference type="PROSITE" id="PS00409">
    <property type="entry name" value="PROKAR_NTER_METHYL"/>
    <property type="match status" value="1"/>
</dbReference>
<dbReference type="GO" id="GO:0015627">
    <property type="term" value="C:type II protein secretion system complex"/>
    <property type="evidence" value="ECO:0007669"/>
    <property type="project" value="UniProtKB-UniRule"/>
</dbReference>
<comment type="function">
    <text evidence="9">Component of the type II secretion system required for the energy-dependent secretion of extracellular factors such as proteases and toxins from the periplasm.</text>
</comment>
<dbReference type="RefSeq" id="WP_073356996.1">
    <property type="nucleotide sequence ID" value="NZ_FQUZ01000037.1"/>
</dbReference>
<evidence type="ECO:0000256" key="5">
    <source>
        <dbReference type="ARBA" id="ARBA00022519"/>
    </source>
</evidence>
<protein>
    <recommendedName>
        <fullName evidence="9">Type II secretion system protein I</fullName>
        <shortName evidence="9">T2SS minor pseudopilin I</shortName>
    </recommendedName>
</protein>
<dbReference type="STRING" id="1122156.SAMN02745117_02488"/>
<keyword evidence="6" id="KW-0812">Transmembrane</keyword>
<organism evidence="11 12">
    <name type="scientific">Lampropedia hyalina DSM 16112</name>
    <dbReference type="NCBI Taxonomy" id="1122156"/>
    <lineage>
        <taxon>Bacteria</taxon>
        <taxon>Pseudomonadati</taxon>
        <taxon>Pseudomonadota</taxon>
        <taxon>Betaproteobacteria</taxon>
        <taxon>Burkholderiales</taxon>
        <taxon>Comamonadaceae</taxon>
        <taxon>Lampropedia</taxon>
    </lineage>
</organism>
<dbReference type="SUPFAM" id="SSF54523">
    <property type="entry name" value="Pili subunits"/>
    <property type="match status" value="2"/>
</dbReference>
<evidence type="ECO:0000256" key="1">
    <source>
        <dbReference type="ARBA" id="ARBA00004377"/>
    </source>
</evidence>
<dbReference type="InterPro" id="IPR003413">
    <property type="entry name" value="T2SS_GspI_C"/>
</dbReference>
<dbReference type="Gene3D" id="3.30.1300.30">
    <property type="entry name" value="GSPII I/J protein-like"/>
    <property type="match status" value="1"/>
</dbReference>
<dbReference type="Proteomes" id="UP000184327">
    <property type="component" value="Unassembled WGS sequence"/>
</dbReference>
<proteinExistence type="inferred from homology"/>
<keyword evidence="5 9" id="KW-0997">Cell inner membrane</keyword>
<comment type="similarity">
    <text evidence="2 9">Belongs to the GSP I family.</text>
</comment>
<keyword evidence="12" id="KW-1185">Reference proteome</keyword>
<feature type="domain" description="Type II secretion system protein GspI C-terminal" evidence="10">
    <location>
        <begin position="42"/>
        <end position="113"/>
    </location>
</feature>
<dbReference type="AlphaFoldDB" id="A0A1M5DYS7"/>
<dbReference type="NCBIfam" id="TIGR02532">
    <property type="entry name" value="IV_pilin_GFxxxE"/>
    <property type="match status" value="1"/>
</dbReference>
<evidence type="ECO:0000259" key="10">
    <source>
        <dbReference type="Pfam" id="PF02501"/>
    </source>
</evidence>
<evidence type="ECO:0000256" key="7">
    <source>
        <dbReference type="ARBA" id="ARBA00022989"/>
    </source>
</evidence>
<dbReference type="GO" id="GO:0015628">
    <property type="term" value="P:protein secretion by the type II secretion system"/>
    <property type="evidence" value="ECO:0007669"/>
    <property type="project" value="UniProtKB-UniRule"/>
</dbReference>